<accession>A0A8B5XV54</accession>
<dbReference type="RefSeq" id="WP_063234643.1">
    <property type="nucleotide sequence ID" value="NZ_JARMTY010000032.1"/>
</dbReference>
<dbReference type="Proteomes" id="UP000317770">
    <property type="component" value="Unassembled WGS sequence"/>
</dbReference>
<proteinExistence type="predicted"/>
<protein>
    <submittedName>
        <fullName evidence="1">Uncharacterized protein</fullName>
    </submittedName>
</protein>
<name>A0A8B5XV54_9BACI</name>
<comment type="caution">
    <text evidence="1">The sequence shown here is derived from an EMBL/GenBank/DDBJ whole genome shotgun (WGS) entry which is preliminary data.</text>
</comment>
<sequence>MVQDSRNDGKKVKKVEREINSFEVAVGAAAVSIFKIGKEIRGEVIEDIIVHDGVVKLYNRKDELITEIIDTVLRGNTGM</sequence>
<evidence type="ECO:0000313" key="2">
    <source>
        <dbReference type="Proteomes" id="UP000317770"/>
    </source>
</evidence>
<evidence type="ECO:0000313" key="1">
    <source>
        <dbReference type="EMBL" id="TVX78493.1"/>
    </source>
</evidence>
<reference evidence="1 2" key="1">
    <citation type="submission" date="2019-07" db="EMBL/GenBank/DDBJ databases">
        <title>Genome assembly of Bacillus simplex strain GGC-P6A.</title>
        <authorList>
            <person name="Jennings M.E."/>
            <person name="Barton H.A."/>
        </authorList>
    </citation>
    <scope>NUCLEOTIDE SEQUENCE [LARGE SCALE GENOMIC DNA]</scope>
    <source>
        <strain evidence="1 2">GGC-P6A</strain>
    </source>
</reference>
<gene>
    <name evidence="1" type="ORF">FQP34_18210</name>
</gene>
<dbReference type="AlphaFoldDB" id="A0A8B5XV54"/>
<dbReference type="EMBL" id="VNKI01000009">
    <property type="protein sequence ID" value="TVX78493.1"/>
    <property type="molecule type" value="Genomic_DNA"/>
</dbReference>
<organism evidence="1 2">
    <name type="scientific">Peribacillus simplex</name>
    <dbReference type="NCBI Taxonomy" id="1478"/>
    <lineage>
        <taxon>Bacteria</taxon>
        <taxon>Bacillati</taxon>
        <taxon>Bacillota</taxon>
        <taxon>Bacilli</taxon>
        <taxon>Bacillales</taxon>
        <taxon>Bacillaceae</taxon>
        <taxon>Peribacillus</taxon>
    </lineage>
</organism>